<dbReference type="AlphaFoldDB" id="K2IZ01"/>
<feature type="domain" description="Carboxymuconolactone decarboxylase-like" evidence="1">
    <location>
        <begin position="15"/>
        <end position="95"/>
    </location>
</feature>
<evidence type="ECO:0000259" key="1">
    <source>
        <dbReference type="Pfam" id="PF02627"/>
    </source>
</evidence>
<accession>K2IZ01</accession>
<dbReference type="InterPro" id="IPR003779">
    <property type="entry name" value="CMD-like"/>
</dbReference>
<dbReference type="PANTHER" id="PTHR33570">
    <property type="entry name" value="4-CARBOXYMUCONOLACTONE DECARBOXYLASE FAMILY PROTEIN"/>
    <property type="match status" value="1"/>
</dbReference>
<dbReference type="EMBL" id="AMRI01000007">
    <property type="protein sequence ID" value="EKE75681.1"/>
    <property type="molecule type" value="Genomic_DNA"/>
</dbReference>
<organism evidence="2 3">
    <name type="scientific">Gallaecimonas xiamenensis 3-C-1</name>
    <dbReference type="NCBI Taxonomy" id="745411"/>
    <lineage>
        <taxon>Bacteria</taxon>
        <taxon>Pseudomonadati</taxon>
        <taxon>Pseudomonadota</taxon>
        <taxon>Gammaproteobacteria</taxon>
        <taxon>Enterobacterales</taxon>
        <taxon>Gallaecimonadaceae</taxon>
        <taxon>Gallaecimonas</taxon>
    </lineage>
</organism>
<dbReference type="Gene3D" id="1.20.1290.10">
    <property type="entry name" value="AhpD-like"/>
    <property type="match status" value="1"/>
</dbReference>
<dbReference type="PATRIC" id="fig|745411.4.peg.1263"/>
<evidence type="ECO:0000313" key="2">
    <source>
        <dbReference type="EMBL" id="EKE75681.1"/>
    </source>
</evidence>
<dbReference type="PANTHER" id="PTHR33570:SF9">
    <property type="entry name" value="BLL4600 PROTEIN"/>
    <property type="match status" value="1"/>
</dbReference>
<reference evidence="2 3" key="1">
    <citation type="journal article" date="2012" name="J. Bacteriol.">
        <title>Genome Sequence of Gallaecimonas xiamenensis Type Strain 3-C-1.</title>
        <authorList>
            <person name="Lai Q."/>
            <person name="Wang L."/>
            <person name="Wang W."/>
            <person name="Shao Z."/>
        </authorList>
    </citation>
    <scope>NUCLEOTIDE SEQUENCE [LARGE SCALE GENOMIC DNA]</scope>
    <source>
        <strain evidence="2 3">3-C-1</strain>
    </source>
</reference>
<dbReference type="STRING" id="745411.B3C1_06363"/>
<evidence type="ECO:0000313" key="3">
    <source>
        <dbReference type="Proteomes" id="UP000006755"/>
    </source>
</evidence>
<comment type="caution">
    <text evidence="2">The sequence shown here is derived from an EMBL/GenBank/DDBJ whole genome shotgun (WGS) entry which is preliminary data.</text>
</comment>
<dbReference type="InterPro" id="IPR029032">
    <property type="entry name" value="AhpD-like"/>
</dbReference>
<dbReference type="InterPro" id="IPR052512">
    <property type="entry name" value="4CMD/NDH-1_regulator"/>
</dbReference>
<dbReference type="SUPFAM" id="SSF69118">
    <property type="entry name" value="AhpD-like"/>
    <property type="match status" value="1"/>
</dbReference>
<dbReference type="GO" id="GO:0051920">
    <property type="term" value="F:peroxiredoxin activity"/>
    <property type="evidence" value="ECO:0007669"/>
    <property type="project" value="InterPro"/>
</dbReference>
<sequence length="103" mass="11498">MATPKNLTELAQLSPKLADLSQQLLFDDIWARPELSRRERSLVTLAILASLGRWEQLPFHLDLAKEHGLDRSQLAELFTHLAFYAGWPAAVSALGHLEPSPCP</sequence>
<dbReference type="Pfam" id="PF02627">
    <property type="entry name" value="CMD"/>
    <property type="match status" value="1"/>
</dbReference>
<dbReference type="RefSeq" id="WP_008483675.1">
    <property type="nucleotide sequence ID" value="NZ_AMRI01000007.1"/>
</dbReference>
<dbReference type="OrthoDB" id="9801400at2"/>
<protein>
    <submittedName>
        <fullName evidence="2">Carboxymuconolactone decarboxylase</fullName>
    </submittedName>
</protein>
<gene>
    <name evidence="2" type="ORF">B3C1_06363</name>
</gene>
<dbReference type="Proteomes" id="UP000006755">
    <property type="component" value="Unassembled WGS sequence"/>
</dbReference>
<proteinExistence type="predicted"/>
<name>K2IZ01_9GAMM</name>
<dbReference type="eggNOG" id="COG0599">
    <property type="taxonomic scope" value="Bacteria"/>
</dbReference>
<keyword evidence="3" id="KW-1185">Reference proteome</keyword>